<name>A0ABZ3EWA6_9FIRM</name>
<gene>
    <name evidence="3" type="ORF">V6984_19440</name>
</gene>
<feature type="transmembrane region" description="Helical" evidence="1">
    <location>
        <begin position="123"/>
        <end position="142"/>
    </location>
</feature>
<keyword evidence="1" id="KW-0472">Membrane</keyword>
<feature type="transmembrane region" description="Helical" evidence="1">
    <location>
        <begin position="45"/>
        <end position="65"/>
    </location>
</feature>
<reference evidence="3 4" key="1">
    <citation type="submission" date="2024-02" db="EMBL/GenBank/DDBJ databases">
        <title>Bacterial strain from lacustrine sediment.</title>
        <authorList>
            <person name="Petit C."/>
            <person name="Fadhlaoui K."/>
        </authorList>
    </citation>
    <scope>NUCLEOTIDE SEQUENCE [LARGE SCALE GENOMIC DNA]</scope>
    <source>
        <strain evidence="3 4">IPX-CK</strain>
    </source>
</reference>
<dbReference type="Pfam" id="PF07786">
    <property type="entry name" value="HGSNAT_cat"/>
    <property type="match status" value="1"/>
</dbReference>
<feature type="transmembrane region" description="Helical" evidence="1">
    <location>
        <begin position="98"/>
        <end position="116"/>
    </location>
</feature>
<dbReference type="InterPro" id="IPR012429">
    <property type="entry name" value="HGSNAT_cat"/>
</dbReference>
<keyword evidence="3" id="KW-0808">Transferase</keyword>
<feature type="domain" description="Heparan-alpha-glucosaminide N-acetyltransferase catalytic" evidence="2">
    <location>
        <begin position="6"/>
        <end position="238"/>
    </location>
</feature>
<evidence type="ECO:0000313" key="3">
    <source>
        <dbReference type="EMBL" id="XAH73648.1"/>
    </source>
</evidence>
<keyword evidence="4" id="KW-1185">Reference proteome</keyword>
<protein>
    <submittedName>
        <fullName evidence="3">Heparan-alpha-glucosaminide N-acetyltransferase</fullName>
        <ecNumber evidence="3">2.3.1.78</ecNumber>
    </submittedName>
</protein>
<evidence type="ECO:0000313" key="4">
    <source>
        <dbReference type="Proteomes" id="UP001451571"/>
    </source>
</evidence>
<sequence>MEKKKRYKCLDTLRGCTILSMALYHAMWDIVYVKRVDIEWFHSEFAYIWQQSICWTFILLSGICWSLGKKKAIRGGIVFLAGILISIVTEIFLPQQRIIFGVLTLLGSSMLIMIPLNKIMCRIPSFWGMILSTIIFFATKSINNGYIGFGEFITLELPSKWYSKGYLMTFLGFTDNDFFSSDYFSLFPWFFLFLSGYYVYRIAYEKGFVDKLKDCRIDNKFLGFLGRHSLIFYLLHQPLIYLIIQFL</sequence>
<feature type="transmembrane region" description="Helical" evidence="1">
    <location>
        <begin position="183"/>
        <end position="200"/>
    </location>
</feature>
<dbReference type="EMBL" id="CP146256">
    <property type="protein sequence ID" value="XAH73648.1"/>
    <property type="molecule type" value="Genomic_DNA"/>
</dbReference>
<evidence type="ECO:0000259" key="2">
    <source>
        <dbReference type="Pfam" id="PF07786"/>
    </source>
</evidence>
<keyword evidence="1" id="KW-0812">Transmembrane</keyword>
<evidence type="ECO:0000256" key="1">
    <source>
        <dbReference type="SAM" id="Phobius"/>
    </source>
</evidence>
<organism evidence="3 4">
    <name type="scientific">Kineothrix sedimenti</name>
    <dbReference type="NCBI Taxonomy" id="3123317"/>
    <lineage>
        <taxon>Bacteria</taxon>
        <taxon>Bacillati</taxon>
        <taxon>Bacillota</taxon>
        <taxon>Clostridia</taxon>
        <taxon>Lachnospirales</taxon>
        <taxon>Lachnospiraceae</taxon>
        <taxon>Kineothrix</taxon>
    </lineage>
</organism>
<dbReference type="EC" id="2.3.1.78" evidence="3"/>
<dbReference type="RefSeq" id="WP_342757252.1">
    <property type="nucleotide sequence ID" value="NZ_CP146256.1"/>
</dbReference>
<feature type="transmembrane region" description="Helical" evidence="1">
    <location>
        <begin position="12"/>
        <end position="33"/>
    </location>
</feature>
<feature type="transmembrane region" description="Helical" evidence="1">
    <location>
        <begin position="221"/>
        <end position="244"/>
    </location>
</feature>
<proteinExistence type="predicted"/>
<feature type="transmembrane region" description="Helical" evidence="1">
    <location>
        <begin position="72"/>
        <end position="92"/>
    </location>
</feature>
<dbReference type="Proteomes" id="UP001451571">
    <property type="component" value="Chromosome"/>
</dbReference>
<dbReference type="GO" id="GO:0015019">
    <property type="term" value="F:heparan-alpha-glucosaminide N-acetyltransferase activity"/>
    <property type="evidence" value="ECO:0007669"/>
    <property type="project" value="UniProtKB-EC"/>
</dbReference>
<keyword evidence="1" id="KW-1133">Transmembrane helix</keyword>
<accession>A0ABZ3EWA6</accession>
<keyword evidence="3" id="KW-0012">Acyltransferase</keyword>